<keyword evidence="3" id="KW-1185">Reference proteome</keyword>
<name>A0AA39FR40_9HYME</name>
<feature type="compositionally biased region" description="Low complexity" evidence="1">
    <location>
        <begin position="171"/>
        <end position="191"/>
    </location>
</feature>
<feature type="region of interest" description="Disordered" evidence="1">
    <location>
        <begin position="314"/>
        <end position="348"/>
    </location>
</feature>
<comment type="caution">
    <text evidence="2">The sequence shown here is derived from an EMBL/GenBank/DDBJ whole genome shotgun (WGS) entry which is preliminary data.</text>
</comment>
<organism evidence="2 3">
    <name type="scientific">Microctonus aethiopoides</name>
    <dbReference type="NCBI Taxonomy" id="144406"/>
    <lineage>
        <taxon>Eukaryota</taxon>
        <taxon>Metazoa</taxon>
        <taxon>Ecdysozoa</taxon>
        <taxon>Arthropoda</taxon>
        <taxon>Hexapoda</taxon>
        <taxon>Insecta</taxon>
        <taxon>Pterygota</taxon>
        <taxon>Neoptera</taxon>
        <taxon>Endopterygota</taxon>
        <taxon>Hymenoptera</taxon>
        <taxon>Apocrita</taxon>
        <taxon>Ichneumonoidea</taxon>
        <taxon>Braconidae</taxon>
        <taxon>Euphorinae</taxon>
        <taxon>Microctonus</taxon>
    </lineage>
</organism>
<evidence type="ECO:0000313" key="2">
    <source>
        <dbReference type="EMBL" id="KAK0173824.1"/>
    </source>
</evidence>
<feature type="compositionally biased region" description="Basic residues" evidence="1">
    <location>
        <begin position="770"/>
        <end position="780"/>
    </location>
</feature>
<feature type="region of interest" description="Disordered" evidence="1">
    <location>
        <begin position="561"/>
        <end position="580"/>
    </location>
</feature>
<gene>
    <name evidence="2" type="ORF">PV328_006967</name>
</gene>
<evidence type="ECO:0000256" key="1">
    <source>
        <dbReference type="SAM" id="MobiDB-lite"/>
    </source>
</evidence>
<feature type="region of interest" description="Disordered" evidence="1">
    <location>
        <begin position="726"/>
        <end position="780"/>
    </location>
</feature>
<accession>A0AA39FR40</accession>
<feature type="compositionally biased region" description="Low complexity" evidence="1">
    <location>
        <begin position="326"/>
        <end position="340"/>
    </location>
</feature>
<dbReference type="Proteomes" id="UP001168990">
    <property type="component" value="Unassembled WGS sequence"/>
</dbReference>
<feature type="region of interest" description="Disordered" evidence="1">
    <location>
        <begin position="532"/>
        <end position="555"/>
    </location>
</feature>
<dbReference type="AlphaFoldDB" id="A0AA39FR40"/>
<dbReference type="EMBL" id="JAQQBS010000002">
    <property type="protein sequence ID" value="KAK0173824.1"/>
    <property type="molecule type" value="Genomic_DNA"/>
</dbReference>
<reference evidence="2" key="2">
    <citation type="submission" date="2023-03" db="EMBL/GenBank/DDBJ databases">
        <authorList>
            <person name="Inwood S.N."/>
            <person name="Skelly J.G."/>
            <person name="Guhlin J."/>
            <person name="Harrop T.W.R."/>
            <person name="Goldson S.G."/>
            <person name="Dearden P.K."/>
        </authorList>
    </citation>
    <scope>NUCLEOTIDE SEQUENCE</scope>
    <source>
        <strain evidence="2">Irish</strain>
        <tissue evidence="2">Whole body</tissue>
    </source>
</reference>
<sequence length="780" mass="87349">MCPPCVSNEIAHFTKQLTSYTDETYLYHIFVIYASLLATTFGKESTISDTTKPSSNNADVVLLEIDVKEPAKRSPIAASAVYGASPSQFIIRHGDDAQDNVDGFDFVPTRPCIRAVTAESLERIGEYTLGLKEMHERLSPEYLALVEQYTNAQPQAYVPTTRTGPPPRRPQSPFSRQQQQLQQEYQRQRVPAVVPSRPRLTLHPAAEAQAERQAEYQAQIEARERAEARLRASETTAQEYQVPTNYNEPKLGTFEQELLQLVSANQAQEFKHGQQKPESYIQYREQLAAYPVEQTPAAPEHQQYLIETTQPRYHQPQQLQRAPAAYQEHQAQYQLPQQPQHAPPKRPYRPTPQYVDPAVQQAQAEAEAQAVAHAQAQAQAAALAFQKVSQASHQKHQQAALEQIRIVNDRYKQQSALEQINQGQVSEAGREHIEERVRPKDPEAAYRAQLKAQAAAEAAEARKAEEAAGFKAHADAILALQRQQQAHLKAQEDAHNYALNFEKNHMKAQAQAQAIANAQALALYKHHQAARAKAHSEAHLAARAQEDSRRRDPEHTPVVQYLLPNTQSTPLPPPNSYYTSDQLQKYQASGSSYVPRSAPKPESEHHAVNQPRLAHKHKIPAHAQSSIYVTQSGLLKKAPVKSVTVEEIIEQDQNNNAQIIRIPVGKTQSLTQADIDVLISAGYTVTPIPVAPRPTERPSYIPESTSAGYYLKKQKTALARPEYASYESHVARQGGVSRKQRPILVQESDESSPKVTYSIPAEPAYGTRKPYTHRRPVNEK</sequence>
<reference evidence="2" key="1">
    <citation type="journal article" date="2023" name="bioRxiv">
        <title>Scaffold-level genome assemblies of two parasitoid biocontrol wasps reveal the parthenogenesis mechanism and an associated novel virus.</title>
        <authorList>
            <person name="Inwood S."/>
            <person name="Skelly J."/>
            <person name="Guhlin J."/>
            <person name="Harrop T."/>
            <person name="Goldson S."/>
            <person name="Dearden P."/>
        </authorList>
    </citation>
    <scope>NUCLEOTIDE SEQUENCE</scope>
    <source>
        <strain evidence="2">Irish</strain>
        <tissue evidence="2">Whole body</tissue>
    </source>
</reference>
<feature type="region of interest" description="Disordered" evidence="1">
    <location>
        <begin position="154"/>
        <end position="197"/>
    </location>
</feature>
<protein>
    <submittedName>
        <fullName evidence="2">Uncharacterized protein</fullName>
    </submittedName>
</protein>
<proteinExistence type="predicted"/>
<feature type="compositionally biased region" description="Basic and acidic residues" evidence="1">
    <location>
        <begin position="534"/>
        <end position="555"/>
    </location>
</feature>
<evidence type="ECO:0000313" key="3">
    <source>
        <dbReference type="Proteomes" id="UP001168990"/>
    </source>
</evidence>
<feature type="region of interest" description="Disordered" evidence="1">
    <location>
        <begin position="588"/>
        <end position="611"/>
    </location>
</feature>